<comment type="caution">
    <text evidence="1">The sequence shown here is derived from an EMBL/GenBank/DDBJ whole genome shotgun (WGS) entry which is preliminary data.</text>
</comment>
<dbReference type="Proteomes" id="UP000446348">
    <property type="component" value="Unassembled WGS sequence"/>
</dbReference>
<organism evidence="1 2">
    <name type="scientific">Anaerotruncus colihominis</name>
    <dbReference type="NCBI Taxonomy" id="169435"/>
    <lineage>
        <taxon>Bacteria</taxon>
        <taxon>Bacillati</taxon>
        <taxon>Bacillota</taxon>
        <taxon>Clostridia</taxon>
        <taxon>Eubacteriales</taxon>
        <taxon>Oscillospiraceae</taxon>
        <taxon>Anaerotruncus</taxon>
    </lineage>
</organism>
<dbReference type="AlphaFoldDB" id="A0A845RF58"/>
<evidence type="ECO:0000313" key="1">
    <source>
        <dbReference type="EMBL" id="NBI78746.1"/>
    </source>
</evidence>
<gene>
    <name evidence="1" type="ORF">D3Z39_07665</name>
</gene>
<reference evidence="1 2" key="1">
    <citation type="submission" date="2018-08" db="EMBL/GenBank/DDBJ databases">
        <title>Murine metabolic-syndrome-specific gut microbial biobank.</title>
        <authorList>
            <person name="Liu C."/>
        </authorList>
    </citation>
    <scope>NUCLEOTIDE SEQUENCE [LARGE SCALE GENOMIC DNA]</scope>
    <source>
        <strain evidence="1 2">X69</strain>
    </source>
</reference>
<dbReference type="EMBL" id="QXWZ01000011">
    <property type="protein sequence ID" value="NBI78746.1"/>
    <property type="molecule type" value="Genomic_DNA"/>
</dbReference>
<name>A0A845RF58_9FIRM</name>
<protein>
    <submittedName>
        <fullName evidence="1">Uncharacterized protein</fullName>
    </submittedName>
</protein>
<accession>A0A845RF58</accession>
<evidence type="ECO:0000313" key="2">
    <source>
        <dbReference type="Proteomes" id="UP000446348"/>
    </source>
</evidence>
<sequence>MGFPPAVFGRYPYYKQSNLIFQWTHAARCNFFSRPAAAGGQIFTTVGYGAANSRIMIDDVPVSIQKPRRRHCKAVRGEVLFTRKGAVK</sequence>
<proteinExistence type="predicted"/>